<dbReference type="InterPro" id="IPR055997">
    <property type="entry name" value="DUF7575"/>
</dbReference>
<name>A0A202E8K1_9EURY</name>
<dbReference type="Pfam" id="PF24460">
    <property type="entry name" value="DUF7575"/>
    <property type="match status" value="1"/>
</dbReference>
<comment type="caution">
    <text evidence="4">The sequence shown here is derived from an EMBL/GenBank/DDBJ whole genome shotgun (WGS) entry which is preliminary data.</text>
</comment>
<keyword evidence="2" id="KW-1133">Transmembrane helix</keyword>
<feature type="region of interest" description="Disordered" evidence="1">
    <location>
        <begin position="128"/>
        <end position="156"/>
    </location>
</feature>
<dbReference type="OrthoDB" id="204947at2157"/>
<gene>
    <name evidence="4" type="ORF">B2G88_09285</name>
</gene>
<evidence type="ECO:0000256" key="2">
    <source>
        <dbReference type="SAM" id="Phobius"/>
    </source>
</evidence>
<protein>
    <submittedName>
        <fullName evidence="4">Zinc ribbon domain-containing protein</fullName>
    </submittedName>
</protein>
<dbReference type="EMBL" id="MWPH01000002">
    <property type="protein sequence ID" value="OVE84582.1"/>
    <property type="molecule type" value="Genomic_DNA"/>
</dbReference>
<proteinExistence type="predicted"/>
<keyword evidence="2" id="KW-0472">Membrane</keyword>
<feature type="transmembrane region" description="Helical" evidence="2">
    <location>
        <begin position="68"/>
        <end position="87"/>
    </location>
</feature>
<dbReference type="Proteomes" id="UP000196084">
    <property type="component" value="Unassembled WGS sequence"/>
</dbReference>
<feature type="compositionally biased region" description="Acidic residues" evidence="1">
    <location>
        <begin position="133"/>
        <end position="144"/>
    </location>
</feature>
<sequence length="156" mass="16871">MSWFRALLAGGLSVILPGAGHAVLRDWVRALIFAGLYLSAIALFFPVEQIASAGSITEGAELAQETETMGQFVLSFIVLFAAIDATFRSLGFPPNSSSADVEGPTCPECGKELDDDLEFCHWCTTRLEPRGEEVDEDDDAEAETDPDRTEAEPKEA</sequence>
<feature type="transmembrane region" description="Helical" evidence="2">
    <location>
        <begin position="30"/>
        <end position="47"/>
    </location>
</feature>
<evidence type="ECO:0000259" key="3">
    <source>
        <dbReference type="Pfam" id="PF24460"/>
    </source>
</evidence>
<organism evidence="4 5">
    <name type="scientific">Natronolimnobius baerhuensis</name>
    <dbReference type="NCBI Taxonomy" id="253108"/>
    <lineage>
        <taxon>Archaea</taxon>
        <taxon>Methanobacteriati</taxon>
        <taxon>Methanobacteriota</taxon>
        <taxon>Stenosarchaea group</taxon>
        <taxon>Halobacteria</taxon>
        <taxon>Halobacteriales</taxon>
        <taxon>Natrialbaceae</taxon>
        <taxon>Natronolimnobius</taxon>
    </lineage>
</organism>
<keyword evidence="2" id="KW-0812">Transmembrane</keyword>
<evidence type="ECO:0000313" key="5">
    <source>
        <dbReference type="Proteomes" id="UP000196084"/>
    </source>
</evidence>
<dbReference type="AlphaFoldDB" id="A0A202E8K1"/>
<feature type="domain" description="DUF7575" evidence="3">
    <location>
        <begin position="102"/>
        <end position="128"/>
    </location>
</feature>
<keyword evidence="5" id="KW-1185">Reference proteome</keyword>
<evidence type="ECO:0000256" key="1">
    <source>
        <dbReference type="SAM" id="MobiDB-lite"/>
    </source>
</evidence>
<dbReference type="RefSeq" id="WP_054862347.1">
    <property type="nucleotide sequence ID" value="NZ_MWPH01000002.1"/>
</dbReference>
<feature type="compositionally biased region" description="Basic and acidic residues" evidence="1">
    <location>
        <begin position="145"/>
        <end position="156"/>
    </location>
</feature>
<evidence type="ECO:0000313" key="4">
    <source>
        <dbReference type="EMBL" id="OVE84582.1"/>
    </source>
</evidence>
<reference evidence="4 5" key="1">
    <citation type="submission" date="2017-02" db="EMBL/GenBank/DDBJ databases">
        <title>Natronthermophilus aegyptiacus gen. nov.,sp. nov., an aerobic, extremely halophilic alkalithermophilic archaeon isolated from the athalassohaline Wadi An Natrun, Egypt.</title>
        <authorList>
            <person name="Zhao B."/>
        </authorList>
    </citation>
    <scope>NUCLEOTIDE SEQUENCE [LARGE SCALE GENOMIC DNA]</scope>
    <source>
        <strain evidence="4 5">CGMCC 1.3597</strain>
    </source>
</reference>
<accession>A0A202E8K1</accession>